<feature type="domain" description="LTD" evidence="1">
    <location>
        <begin position="28"/>
        <end position="165"/>
    </location>
</feature>
<dbReference type="Gene3D" id="2.60.40.1260">
    <property type="entry name" value="Lamin Tail domain"/>
    <property type="match status" value="1"/>
</dbReference>
<keyword evidence="2" id="KW-0418">Kinase</keyword>
<reference evidence="2 3" key="1">
    <citation type="journal article" date="2021" name="ISME Commun">
        <title>Automated analysis of genomic sequences facilitates high-throughput and comprehensive description of bacteria.</title>
        <authorList>
            <person name="Hitch T.C.A."/>
        </authorList>
    </citation>
    <scope>NUCLEOTIDE SEQUENCE [LARGE SCALE GENOMIC DNA]</scope>
    <source>
        <strain evidence="2 3">Sanger_31</strain>
    </source>
</reference>
<evidence type="ECO:0000313" key="3">
    <source>
        <dbReference type="Proteomes" id="UP001208131"/>
    </source>
</evidence>
<sequence>MGLKRVSMIGFCLAAVAAVVMLAAVIIRPPKIYISEICPSNSETSKKTAMQDKNGEPSDWIEIYNPTNKDISLTGFSLSKNGGGDQPLGGYVIKANDYIIVYCSSAGFENADFPHADFSIGKVSEAEIILKYDSFQCESIKMPKLNKGVSYSKNVKGEMYVSEPTPLTANAEKTIGDTPVFSQAAGSYEKAFDLEITAGESQTVYYTTDGTDPATSDTRKVYENALRIDDRSDDENVLSAYDPMKIQLDYRDSIKLPDKSAVDKGTVIRACAEGTSGKCGKTVTATYFVDVSSADHNDLPIVSITTDPDGLFNEKTGIYCLGDVYKEYDEENPDHPWNGSIPANYNQRGREWEKECYVEYFDSEGNSLISQDCGIRIQGGWSRADYQKSFRLYARNDYGKNSFDTVFWDSFTDVNGEAITSCKTFVLRNGGNDANYSKFKDMMIQNMVSGRGVETQQGTACVLFIDGEYWGLYTLQSDYSDRYFADRYNVAKSNVVMYKNDELSEGEAEDEKLFNDMYKFITENDMSIEENYRKACAMIDMDNLVEYAATEMYIFNDDWPQNNYACWRTRTIEQSNSYADGRWRFVLFDTESSCSHYNEKDMETNMFSYLRSQSYTKFGGILCSLIDNEEFDLKLTSAMCQLGSVNFTAERFGEYLEYYKNIYYGELDNYFDRFPTWANLAKATDPMIIRWQNFIEGRYDKVLGYLEREFDYYERRTVKISADNEQGSVLIGGVEIESNYSGTYFDGCEIKLNAQAKSGWHFDHWEGVKGDNTQSEIKAKVNGDMNIKAVFEKDIV</sequence>
<dbReference type="InterPro" id="IPR014867">
    <property type="entry name" value="Spore_coat_CotH_CotH2/3/7"/>
</dbReference>
<keyword evidence="2" id="KW-0808">Transferase</keyword>
<dbReference type="SUPFAM" id="SSF74853">
    <property type="entry name" value="Lamin A/C globular tail domain"/>
    <property type="match status" value="1"/>
</dbReference>
<proteinExistence type="predicted"/>
<dbReference type="Pfam" id="PF08757">
    <property type="entry name" value="CotH"/>
    <property type="match status" value="1"/>
</dbReference>
<dbReference type="AlphaFoldDB" id="A0AAE3IIK2"/>
<accession>A0AAE3IIK2</accession>
<dbReference type="Pfam" id="PF13287">
    <property type="entry name" value="Fn3_assoc"/>
    <property type="match status" value="1"/>
</dbReference>
<keyword evidence="3" id="KW-1185">Reference proteome</keyword>
<evidence type="ECO:0000313" key="2">
    <source>
        <dbReference type="EMBL" id="MCU6705047.1"/>
    </source>
</evidence>
<dbReference type="Proteomes" id="UP001208131">
    <property type="component" value="Unassembled WGS sequence"/>
</dbReference>
<dbReference type="Pfam" id="PF00932">
    <property type="entry name" value="LTD"/>
    <property type="match status" value="1"/>
</dbReference>
<dbReference type="GO" id="GO:0016301">
    <property type="term" value="F:kinase activity"/>
    <property type="evidence" value="ECO:0007669"/>
    <property type="project" value="UniProtKB-KW"/>
</dbReference>
<dbReference type="RefSeq" id="WP_267300484.1">
    <property type="nucleotide sequence ID" value="NZ_JAOQJZ010000003.1"/>
</dbReference>
<dbReference type="Pfam" id="PF18998">
    <property type="entry name" value="Flg_new_2"/>
    <property type="match status" value="1"/>
</dbReference>
<dbReference type="InterPro" id="IPR026876">
    <property type="entry name" value="Fn3_assoc_repeat"/>
</dbReference>
<name>A0AAE3IIK2_9FIRM</name>
<evidence type="ECO:0000259" key="1">
    <source>
        <dbReference type="PROSITE" id="PS51841"/>
    </source>
</evidence>
<dbReference type="InterPro" id="IPR044060">
    <property type="entry name" value="Bacterial_rp_domain"/>
</dbReference>
<dbReference type="InterPro" id="IPR001322">
    <property type="entry name" value="Lamin_tail_dom"/>
</dbReference>
<organism evidence="2 3">
    <name type="scientific">Hominimerdicola aceti</name>
    <dbReference type="NCBI Taxonomy" id="2981726"/>
    <lineage>
        <taxon>Bacteria</taxon>
        <taxon>Bacillati</taxon>
        <taxon>Bacillota</taxon>
        <taxon>Clostridia</taxon>
        <taxon>Eubacteriales</taxon>
        <taxon>Oscillospiraceae</taxon>
        <taxon>Hominimerdicola</taxon>
    </lineage>
</organism>
<dbReference type="InterPro" id="IPR036415">
    <property type="entry name" value="Lamin_tail_dom_sf"/>
</dbReference>
<protein>
    <submittedName>
        <fullName evidence="2">CotH kinase family protein</fullName>
    </submittedName>
</protein>
<gene>
    <name evidence="2" type="ORF">OCV57_03780</name>
</gene>
<comment type="caution">
    <text evidence="2">The sequence shown here is derived from an EMBL/GenBank/DDBJ whole genome shotgun (WGS) entry which is preliminary data.</text>
</comment>
<dbReference type="PROSITE" id="PS51841">
    <property type="entry name" value="LTD"/>
    <property type="match status" value="1"/>
</dbReference>
<dbReference type="EMBL" id="JAOQJZ010000003">
    <property type="protein sequence ID" value="MCU6705047.1"/>
    <property type="molecule type" value="Genomic_DNA"/>
</dbReference>